<dbReference type="EMBL" id="GBRH01219430">
    <property type="protein sequence ID" value="JAD78465.1"/>
    <property type="molecule type" value="Transcribed_RNA"/>
</dbReference>
<reference evidence="2" key="1">
    <citation type="submission" date="2014-09" db="EMBL/GenBank/DDBJ databases">
        <authorList>
            <person name="Magalhaes I.L.F."/>
            <person name="Oliveira U."/>
            <person name="Santos F.R."/>
            <person name="Vidigal T.H.D.A."/>
            <person name="Brescovit A.D."/>
            <person name="Santos A.J."/>
        </authorList>
    </citation>
    <scope>NUCLEOTIDE SEQUENCE</scope>
    <source>
        <tissue evidence="2">Shoot tissue taken approximately 20 cm above the soil surface</tissue>
    </source>
</reference>
<accession>A0A0A9CYH8</accession>
<feature type="region of interest" description="Disordered" evidence="1">
    <location>
        <begin position="1"/>
        <end position="22"/>
    </location>
</feature>
<proteinExistence type="predicted"/>
<dbReference type="AlphaFoldDB" id="A0A0A9CYH8"/>
<feature type="compositionally biased region" description="Polar residues" evidence="1">
    <location>
        <begin position="9"/>
        <end position="22"/>
    </location>
</feature>
<evidence type="ECO:0000313" key="2">
    <source>
        <dbReference type="EMBL" id="JAD78465.1"/>
    </source>
</evidence>
<sequence length="22" mass="2418">MPKVMVTRTMASLSVNRPGNMP</sequence>
<organism evidence="2">
    <name type="scientific">Arundo donax</name>
    <name type="common">Giant reed</name>
    <name type="synonym">Donax arundinaceus</name>
    <dbReference type="NCBI Taxonomy" id="35708"/>
    <lineage>
        <taxon>Eukaryota</taxon>
        <taxon>Viridiplantae</taxon>
        <taxon>Streptophyta</taxon>
        <taxon>Embryophyta</taxon>
        <taxon>Tracheophyta</taxon>
        <taxon>Spermatophyta</taxon>
        <taxon>Magnoliopsida</taxon>
        <taxon>Liliopsida</taxon>
        <taxon>Poales</taxon>
        <taxon>Poaceae</taxon>
        <taxon>PACMAD clade</taxon>
        <taxon>Arundinoideae</taxon>
        <taxon>Arundineae</taxon>
        <taxon>Arundo</taxon>
    </lineage>
</organism>
<evidence type="ECO:0000256" key="1">
    <source>
        <dbReference type="SAM" id="MobiDB-lite"/>
    </source>
</evidence>
<reference evidence="2" key="2">
    <citation type="journal article" date="2015" name="Data Brief">
        <title>Shoot transcriptome of the giant reed, Arundo donax.</title>
        <authorList>
            <person name="Barrero R.A."/>
            <person name="Guerrero F.D."/>
            <person name="Moolhuijzen P."/>
            <person name="Goolsby J.A."/>
            <person name="Tidwell J."/>
            <person name="Bellgard S.E."/>
            <person name="Bellgard M.I."/>
        </authorList>
    </citation>
    <scope>NUCLEOTIDE SEQUENCE</scope>
    <source>
        <tissue evidence="2">Shoot tissue taken approximately 20 cm above the soil surface</tissue>
    </source>
</reference>
<protein>
    <submittedName>
        <fullName evidence="2">Calnexin</fullName>
    </submittedName>
</protein>
<name>A0A0A9CYH8_ARUDO</name>